<accession>A0A7H9HRV0</accession>
<dbReference type="PANTHER" id="PTHR12934:SF11">
    <property type="entry name" value="LARGE RIBOSOMAL SUBUNIT PROTEIN UL15M"/>
    <property type="match status" value="1"/>
</dbReference>
<keyword evidence="7" id="KW-1185">Reference proteome</keyword>
<dbReference type="OrthoDB" id="361383at2759"/>
<organism evidence="6 7">
    <name type="scientific">Torulaspora globosa</name>
    <dbReference type="NCBI Taxonomy" id="48254"/>
    <lineage>
        <taxon>Eukaryota</taxon>
        <taxon>Fungi</taxon>
        <taxon>Dikarya</taxon>
        <taxon>Ascomycota</taxon>
        <taxon>Saccharomycotina</taxon>
        <taxon>Saccharomycetes</taxon>
        <taxon>Saccharomycetales</taxon>
        <taxon>Saccharomycetaceae</taxon>
        <taxon>Torulaspora</taxon>
    </lineage>
</organism>
<dbReference type="Proteomes" id="UP000510647">
    <property type="component" value="Chromosome 3"/>
</dbReference>
<evidence type="ECO:0000256" key="4">
    <source>
        <dbReference type="SAM" id="MobiDB-lite"/>
    </source>
</evidence>
<keyword evidence="2" id="KW-0689">Ribosomal protein</keyword>
<feature type="compositionally biased region" description="Gly residues" evidence="4">
    <location>
        <begin position="59"/>
        <end position="71"/>
    </location>
</feature>
<dbReference type="Pfam" id="PF00828">
    <property type="entry name" value="Ribosomal_L27A"/>
    <property type="match status" value="1"/>
</dbReference>
<evidence type="ECO:0000256" key="2">
    <source>
        <dbReference type="ARBA" id="ARBA00022980"/>
    </source>
</evidence>
<evidence type="ECO:0000313" key="6">
    <source>
        <dbReference type="EMBL" id="QLQ79866.1"/>
    </source>
</evidence>
<sequence length="304" mass="33972">MGVNRGARLCGMLFRSLCHHGGVSFSRLPLYQVRTMSLLGGLKPSDGSKKGSKRLGRGPSSGKGKTSGRGQKGQKARGKVKSWFEGGQTPIYKLFPKIGFTNVHAKPLNELSLNRIQWFHDAGRLNLEVGEVLDMKKMKDTGLVTGTIKHGVKILANGKSHYNLPLKIEASKATADAIKTIEASGGEFTARYFNRLGLRAHLVPEWFLEKRGRIPLQARPTRRKEIEYYSDETKRGYLIKENDEHLQRIQEAKRAGGVHTERKNARKNVLLSQLEDLPTDIPSSSSIDSNIITLDQFRAEQQQK</sequence>
<dbReference type="Gene3D" id="3.100.10.10">
    <property type="match status" value="1"/>
</dbReference>
<evidence type="ECO:0000256" key="1">
    <source>
        <dbReference type="ARBA" id="ARBA00007320"/>
    </source>
</evidence>
<dbReference type="GO" id="GO:0006412">
    <property type="term" value="P:translation"/>
    <property type="evidence" value="ECO:0007669"/>
    <property type="project" value="InterPro"/>
</dbReference>
<dbReference type="InterPro" id="IPR036227">
    <property type="entry name" value="Ribosomal_uL15/eL18_sf"/>
</dbReference>
<dbReference type="NCBIfam" id="TIGR01071">
    <property type="entry name" value="rplO_bact"/>
    <property type="match status" value="1"/>
</dbReference>
<dbReference type="HAMAP" id="MF_01341">
    <property type="entry name" value="Ribosomal_uL15"/>
    <property type="match status" value="1"/>
</dbReference>
<dbReference type="AlphaFoldDB" id="A0A7H9HRV0"/>
<dbReference type="EMBL" id="CP059269">
    <property type="protein sequence ID" value="QLQ79866.1"/>
    <property type="molecule type" value="Genomic_DNA"/>
</dbReference>
<dbReference type="GO" id="GO:0003735">
    <property type="term" value="F:structural constituent of ribosome"/>
    <property type="evidence" value="ECO:0007669"/>
    <property type="project" value="InterPro"/>
</dbReference>
<feature type="region of interest" description="Disordered" evidence="4">
    <location>
        <begin position="42"/>
        <end position="80"/>
    </location>
</feature>
<comment type="similarity">
    <text evidence="1">Belongs to the universal ribosomal protein uL15 family.</text>
</comment>
<gene>
    <name evidence="6" type="ORF">HG537_0C05150</name>
</gene>
<reference evidence="6 7" key="1">
    <citation type="submission" date="2020-06" db="EMBL/GenBank/DDBJ databases">
        <title>The yeast mating-type switching endonuclease HO is a domesticated member of an unorthodox homing genetic element family.</title>
        <authorList>
            <person name="Coughlan A.Y."/>
            <person name="Lombardi L."/>
            <person name="Braun-Galleani S."/>
            <person name="Martos A.R."/>
            <person name="Galeote V."/>
            <person name="Bigey F."/>
            <person name="Dequin S."/>
            <person name="Byrne K.P."/>
            <person name="Wolfe K.H."/>
        </authorList>
    </citation>
    <scope>NUCLEOTIDE SEQUENCE [LARGE SCALE GENOMIC DNA]</scope>
    <source>
        <strain evidence="6 7">CBS2947</strain>
    </source>
</reference>
<proteinExistence type="inferred from homology"/>
<evidence type="ECO:0000259" key="5">
    <source>
        <dbReference type="Pfam" id="PF00828"/>
    </source>
</evidence>
<keyword evidence="3" id="KW-0687">Ribonucleoprotein</keyword>
<dbReference type="PANTHER" id="PTHR12934">
    <property type="entry name" value="50S RIBOSOMAL PROTEIN L15"/>
    <property type="match status" value="1"/>
</dbReference>
<name>A0A7H9HRV0_9SACH</name>
<dbReference type="InterPro" id="IPR005749">
    <property type="entry name" value="Ribosomal_uL15_bac-type"/>
</dbReference>
<feature type="domain" description="Large ribosomal subunit protein uL15/eL18" evidence="5">
    <location>
        <begin position="111"/>
        <end position="189"/>
    </location>
</feature>
<evidence type="ECO:0000256" key="3">
    <source>
        <dbReference type="ARBA" id="ARBA00023274"/>
    </source>
</evidence>
<protein>
    <recommendedName>
        <fullName evidence="5">Large ribosomal subunit protein uL15/eL18 domain-containing protein</fullName>
    </recommendedName>
</protein>
<dbReference type="InterPro" id="IPR021131">
    <property type="entry name" value="Ribosomal_uL15/eL18"/>
</dbReference>
<dbReference type="GO" id="GO:0005762">
    <property type="term" value="C:mitochondrial large ribosomal subunit"/>
    <property type="evidence" value="ECO:0007669"/>
    <property type="project" value="TreeGrafter"/>
</dbReference>
<dbReference type="FunFam" id="3.100.10.10:FF:000017">
    <property type="entry name" value="Mrpl10p"/>
    <property type="match status" value="1"/>
</dbReference>
<dbReference type="InterPro" id="IPR030878">
    <property type="entry name" value="Ribosomal_uL15"/>
</dbReference>
<evidence type="ECO:0000313" key="7">
    <source>
        <dbReference type="Proteomes" id="UP000510647"/>
    </source>
</evidence>
<dbReference type="SUPFAM" id="SSF52080">
    <property type="entry name" value="Ribosomal proteins L15p and L18e"/>
    <property type="match status" value="1"/>
</dbReference>